<dbReference type="InterPro" id="IPR009057">
    <property type="entry name" value="Homeodomain-like_sf"/>
</dbReference>
<organism evidence="5 6">
    <name type="scientific">Mucilaginibacter terrae</name>
    <dbReference type="NCBI Taxonomy" id="1955052"/>
    <lineage>
        <taxon>Bacteria</taxon>
        <taxon>Pseudomonadati</taxon>
        <taxon>Bacteroidota</taxon>
        <taxon>Sphingobacteriia</taxon>
        <taxon>Sphingobacteriales</taxon>
        <taxon>Sphingobacteriaceae</taxon>
        <taxon>Mucilaginibacter</taxon>
    </lineage>
</organism>
<keyword evidence="6" id="KW-1185">Reference proteome</keyword>
<proteinExistence type="predicted"/>
<evidence type="ECO:0000259" key="4">
    <source>
        <dbReference type="PROSITE" id="PS01124"/>
    </source>
</evidence>
<dbReference type="EMBL" id="JAVLVU010000001">
    <property type="protein sequence ID" value="MDT3403270.1"/>
    <property type="molecule type" value="Genomic_DNA"/>
</dbReference>
<comment type="caution">
    <text evidence="5">The sequence shown here is derived from an EMBL/GenBank/DDBJ whole genome shotgun (WGS) entry which is preliminary data.</text>
</comment>
<evidence type="ECO:0000256" key="2">
    <source>
        <dbReference type="ARBA" id="ARBA00023125"/>
    </source>
</evidence>
<dbReference type="InterPro" id="IPR037923">
    <property type="entry name" value="HTH-like"/>
</dbReference>
<evidence type="ECO:0000256" key="3">
    <source>
        <dbReference type="ARBA" id="ARBA00023163"/>
    </source>
</evidence>
<dbReference type="InterPro" id="IPR018060">
    <property type="entry name" value="HTH_AraC"/>
</dbReference>
<reference evidence="6" key="1">
    <citation type="submission" date="2023-07" db="EMBL/GenBank/DDBJ databases">
        <title>Functional and genomic diversity of the sorghum phyllosphere microbiome.</title>
        <authorList>
            <person name="Shade A."/>
        </authorList>
    </citation>
    <scope>NUCLEOTIDE SEQUENCE [LARGE SCALE GENOMIC DNA]</scope>
    <source>
        <strain evidence="6">SORGH_AS_0422</strain>
    </source>
</reference>
<dbReference type="InterPro" id="IPR020449">
    <property type="entry name" value="Tscrpt_reg_AraC-type_HTH"/>
</dbReference>
<dbReference type="Pfam" id="PF12833">
    <property type="entry name" value="HTH_18"/>
    <property type="match status" value="1"/>
</dbReference>
<dbReference type="PANTHER" id="PTHR43280:SF32">
    <property type="entry name" value="TRANSCRIPTIONAL REGULATORY PROTEIN"/>
    <property type="match status" value="1"/>
</dbReference>
<keyword evidence="2" id="KW-0238">DNA-binding</keyword>
<dbReference type="SUPFAM" id="SSF51215">
    <property type="entry name" value="Regulatory protein AraC"/>
    <property type="match status" value="1"/>
</dbReference>
<dbReference type="Gene3D" id="1.10.10.60">
    <property type="entry name" value="Homeodomain-like"/>
    <property type="match status" value="1"/>
</dbReference>
<dbReference type="PRINTS" id="PR00032">
    <property type="entry name" value="HTHARAC"/>
</dbReference>
<protein>
    <submittedName>
        <fullName evidence="5">AraC family transcriptional activator of pobA</fullName>
    </submittedName>
</protein>
<dbReference type="Proteomes" id="UP001258315">
    <property type="component" value="Unassembled WGS sequence"/>
</dbReference>
<evidence type="ECO:0000313" key="6">
    <source>
        <dbReference type="Proteomes" id="UP001258315"/>
    </source>
</evidence>
<gene>
    <name evidence="5" type="ORF">QE417_002342</name>
</gene>
<keyword evidence="3" id="KW-0804">Transcription</keyword>
<keyword evidence="1" id="KW-0805">Transcription regulation</keyword>
<dbReference type="SUPFAM" id="SSF46689">
    <property type="entry name" value="Homeodomain-like"/>
    <property type="match status" value="1"/>
</dbReference>
<name>A0ABU3GUD5_9SPHI</name>
<evidence type="ECO:0000313" key="5">
    <source>
        <dbReference type="EMBL" id="MDT3403270.1"/>
    </source>
</evidence>
<dbReference type="SMART" id="SM00342">
    <property type="entry name" value="HTH_ARAC"/>
    <property type="match status" value="1"/>
</dbReference>
<dbReference type="RefSeq" id="WP_311950110.1">
    <property type="nucleotide sequence ID" value="NZ_JAVLVU010000001.1"/>
</dbReference>
<sequence length="297" mass="34688">MMHSYADTIIPNYAFEPEGTVGNAMFRINRNDCIVNYRKSDFLVPHRKNYYFMAFVKAGSSRHWIDMKPYVTQPNTFYFTVPSQVNLKEESNPMNGAVLTFTDDFLATDQSGSLKQLPIIQNLHNGHELVLNPADVSYIDDVLEKLIVEYNTRSYMQHHMLLAQMNVLLIYLSRLYVQQFGTQQPSQERQVLKNYLSKIDKHYTKKHEVADYASLLNLSAGHLSEVVKEQSGKSAITHIHDRLVLEARRLLFHTDYSVKEIAFQLGFEDASYFNRFFKRLVQHTPVDYRTSIRKMYH</sequence>
<accession>A0ABU3GUD5</accession>
<evidence type="ECO:0000256" key="1">
    <source>
        <dbReference type="ARBA" id="ARBA00023015"/>
    </source>
</evidence>
<feature type="domain" description="HTH araC/xylS-type" evidence="4">
    <location>
        <begin position="193"/>
        <end position="291"/>
    </location>
</feature>
<dbReference type="PROSITE" id="PS01124">
    <property type="entry name" value="HTH_ARAC_FAMILY_2"/>
    <property type="match status" value="1"/>
</dbReference>
<dbReference type="PANTHER" id="PTHR43280">
    <property type="entry name" value="ARAC-FAMILY TRANSCRIPTIONAL REGULATOR"/>
    <property type="match status" value="1"/>
</dbReference>